<comment type="subcellular location">
    <subcellularLocation>
        <location evidence="1 9">Cell membrane</location>
        <topology evidence="1">Multi-pass membrane protein</topology>
    </subcellularLocation>
    <subcellularLocation>
        <location evidence="9">Bacterial flagellum basal body</location>
    </subcellularLocation>
</comment>
<dbReference type="GO" id="GO:0009306">
    <property type="term" value="P:protein secretion"/>
    <property type="evidence" value="ECO:0007669"/>
    <property type="project" value="InterPro"/>
</dbReference>
<evidence type="ECO:0000313" key="11">
    <source>
        <dbReference type="Proteomes" id="UP001172911"/>
    </source>
</evidence>
<keyword evidence="11" id="KW-1185">Reference proteome</keyword>
<keyword evidence="10" id="KW-0966">Cell projection</keyword>
<keyword evidence="6 9" id="KW-1133">Transmembrane helix</keyword>
<keyword evidence="10" id="KW-0282">Flagellum</keyword>
<dbReference type="PIRSF" id="PIRSF004669">
    <property type="entry name" value="FliQ"/>
    <property type="match status" value="1"/>
</dbReference>
<reference evidence="10" key="2">
    <citation type="submission" date="2023-03" db="EMBL/GenBank/DDBJ databases">
        <authorList>
            <person name="Zhang Z."/>
        </authorList>
    </citation>
    <scope>NUCLEOTIDE SEQUENCE</scope>
    <source>
        <strain evidence="10">DSA</strain>
    </source>
</reference>
<evidence type="ECO:0000256" key="7">
    <source>
        <dbReference type="ARBA" id="ARBA00023136"/>
    </source>
</evidence>
<protein>
    <recommendedName>
        <fullName evidence="3 9">Flagellar biosynthetic protein FliQ</fullName>
    </recommendedName>
</protein>
<dbReference type="NCBIfam" id="TIGR01402">
    <property type="entry name" value="fliQ"/>
    <property type="match status" value="1"/>
</dbReference>
<dbReference type="Proteomes" id="UP001172911">
    <property type="component" value="Unassembled WGS sequence"/>
</dbReference>
<comment type="function">
    <text evidence="9">Role in flagellar biosynthesis.</text>
</comment>
<evidence type="ECO:0000256" key="3">
    <source>
        <dbReference type="ARBA" id="ARBA00021718"/>
    </source>
</evidence>
<dbReference type="GO" id="GO:0044780">
    <property type="term" value="P:bacterial-type flagellum assembly"/>
    <property type="evidence" value="ECO:0007669"/>
    <property type="project" value="InterPro"/>
</dbReference>
<dbReference type="GO" id="GO:0009425">
    <property type="term" value="C:bacterial-type flagellum basal body"/>
    <property type="evidence" value="ECO:0007669"/>
    <property type="project" value="UniProtKB-SubCell"/>
</dbReference>
<dbReference type="InterPro" id="IPR006306">
    <property type="entry name" value="T3SS_HrpO"/>
</dbReference>
<evidence type="ECO:0000256" key="1">
    <source>
        <dbReference type="ARBA" id="ARBA00004651"/>
    </source>
</evidence>
<dbReference type="PANTHER" id="PTHR34040:SF2">
    <property type="entry name" value="FLAGELLAR BIOSYNTHETIC PROTEIN FLIQ"/>
    <property type="match status" value="1"/>
</dbReference>
<evidence type="ECO:0000256" key="2">
    <source>
        <dbReference type="ARBA" id="ARBA00006156"/>
    </source>
</evidence>
<dbReference type="AlphaFoldDB" id="A0AAW7ZF52"/>
<keyword evidence="5 9" id="KW-0812">Transmembrane</keyword>
<dbReference type="GO" id="GO:0005886">
    <property type="term" value="C:plasma membrane"/>
    <property type="evidence" value="ECO:0007669"/>
    <property type="project" value="UniProtKB-SubCell"/>
</dbReference>
<keyword evidence="4 9" id="KW-1003">Cell membrane</keyword>
<proteinExistence type="inferred from homology"/>
<comment type="caution">
    <text evidence="10">The sequence shown here is derived from an EMBL/GenBank/DDBJ whole genome shotgun (WGS) entry which is preliminary data.</text>
</comment>
<gene>
    <name evidence="9 10" type="primary">fliQ</name>
    <name evidence="10" type="ORF">P6N53_14215</name>
</gene>
<dbReference type="Pfam" id="PF01313">
    <property type="entry name" value="Bac_export_3"/>
    <property type="match status" value="1"/>
</dbReference>
<evidence type="ECO:0000256" key="5">
    <source>
        <dbReference type="ARBA" id="ARBA00022692"/>
    </source>
</evidence>
<dbReference type="EMBL" id="JARPTC010000021">
    <property type="protein sequence ID" value="MDO7788378.1"/>
    <property type="molecule type" value="Genomic_DNA"/>
</dbReference>
<dbReference type="PANTHER" id="PTHR34040">
    <property type="entry name" value="FLAGELLAR BIOSYNTHETIC PROTEIN FLIQ"/>
    <property type="match status" value="1"/>
</dbReference>
<evidence type="ECO:0000313" key="10">
    <source>
        <dbReference type="EMBL" id="MDO7788378.1"/>
    </source>
</evidence>
<evidence type="ECO:0000256" key="6">
    <source>
        <dbReference type="ARBA" id="ARBA00022989"/>
    </source>
</evidence>
<organism evidence="10 11">
    <name type="scientific">Desulforamulus aquiferis</name>
    <dbReference type="NCBI Taxonomy" id="1397668"/>
    <lineage>
        <taxon>Bacteria</taxon>
        <taxon>Bacillati</taxon>
        <taxon>Bacillota</taxon>
        <taxon>Clostridia</taxon>
        <taxon>Eubacteriales</taxon>
        <taxon>Peptococcaceae</taxon>
        <taxon>Desulforamulus</taxon>
    </lineage>
</organism>
<keyword evidence="7 9" id="KW-0472">Membrane</keyword>
<feature type="transmembrane region" description="Helical" evidence="9">
    <location>
        <begin position="56"/>
        <end position="81"/>
    </location>
</feature>
<keyword evidence="8 9" id="KW-0975">Bacterial flagellum</keyword>
<comment type="similarity">
    <text evidence="2 9">Belongs to the FliQ/MopD/SpaQ family.</text>
</comment>
<dbReference type="RefSeq" id="WP_304544261.1">
    <property type="nucleotide sequence ID" value="NZ_JARPTC010000021.1"/>
</dbReference>
<dbReference type="PRINTS" id="PR00952">
    <property type="entry name" value="TYPE3IMQPROT"/>
</dbReference>
<dbReference type="InterPro" id="IPR006305">
    <property type="entry name" value="FliQ"/>
</dbReference>
<evidence type="ECO:0000256" key="4">
    <source>
        <dbReference type="ARBA" id="ARBA00022475"/>
    </source>
</evidence>
<keyword evidence="10" id="KW-0969">Cilium</keyword>
<accession>A0AAW7ZF52</accession>
<evidence type="ECO:0000256" key="9">
    <source>
        <dbReference type="RuleBase" id="RU364090"/>
    </source>
</evidence>
<reference evidence="10" key="1">
    <citation type="journal article" date="2023" name="J. Hazard. Mater.">
        <title>Anaerobic biodegradation of pyrene and benzo[a]pyrene by a new sulfate-reducing Desulforamulus aquiferis strain DSA.</title>
        <authorList>
            <person name="Zhang Z."/>
            <person name="Sun J."/>
            <person name="Gong X."/>
            <person name="Wang C."/>
            <person name="Wang H."/>
        </authorList>
    </citation>
    <scope>NUCLEOTIDE SEQUENCE</scope>
    <source>
        <strain evidence="10">DSA</strain>
    </source>
</reference>
<name>A0AAW7ZF52_9FIRM</name>
<sequence length="89" mass="9795">MSQAFVLHIAREALMMVVILALPALGVAMLVGLMVSIVQATTQIQEQTLTFVPKMVAVFVTLIIAASWLLNIATNFTIRLFEQIPNIVR</sequence>
<dbReference type="InterPro" id="IPR002191">
    <property type="entry name" value="Bac_export_3"/>
</dbReference>
<dbReference type="NCBIfam" id="TIGR01403">
    <property type="entry name" value="fliQ_rel_III"/>
    <property type="match status" value="1"/>
</dbReference>
<evidence type="ECO:0000256" key="8">
    <source>
        <dbReference type="ARBA" id="ARBA00023143"/>
    </source>
</evidence>